<dbReference type="PANTHER" id="PTHR30330:SF3">
    <property type="entry name" value="TRANSCRIPTIONAL REGULATOR, LRP FAMILY"/>
    <property type="match status" value="1"/>
</dbReference>
<dbReference type="GO" id="GO:0005886">
    <property type="term" value="C:plasma membrane"/>
    <property type="evidence" value="ECO:0007669"/>
    <property type="project" value="UniProtKB-SubCell"/>
</dbReference>
<feature type="transmembrane region" description="Helical" evidence="8">
    <location>
        <begin position="350"/>
        <end position="370"/>
    </location>
</feature>
<dbReference type="EMBL" id="LN847049">
    <property type="protein sequence ID" value="CRI42650.1"/>
    <property type="molecule type" value="Genomic_DNA"/>
</dbReference>
<comment type="subcellular location">
    <subcellularLocation>
        <location evidence="1 8">Cell membrane</location>
        <topology evidence="1 8">Multi-pass membrane protein</topology>
    </subcellularLocation>
</comment>
<feature type="transmembrane region" description="Helical" evidence="8">
    <location>
        <begin position="101"/>
        <end position="122"/>
    </location>
</feature>
<comment type="similarity">
    <text evidence="2 8">Belongs to the alanine or glycine:cation symporter (AGCS) (TC 2.A.25) family.</text>
</comment>
<dbReference type="PRINTS" id="PR00175">
    <property type="entry name" value="NAALASMPORT"/>
</dbReference>
<feature type="transmembrane region" description="Helical" evidence="8">
    <location>
        <begin position="183"/>
        <end position="202"/>
    </location>
</feature>
<keyword evidence="4 8" id="KW-1003">Cell membrane</keyword>
<feature type="transmembrane region" description="Helical" evidence="8">
    <location>
        <begin position="143"/>
        <end position="163"/>
    </location>
</feature>
<evidence type="ECO:0000256" key="7">
    <source>
        <dbReference type="ARBA" id="ARBA00023136"/>
    </source>
</evidence>
<evidence type="ECO:0000256" key="4">
    <source>
        <dbReference type="ARBA" id="ARBA00022475"/>
    </source>
</evidence>
<evidence type="ECO:0000256" key="8">
    <source>
        <dbReference type="RuleBase" id="RU363064"/>
    </source>
</evidence>
<accession>A0A0F7WQU7</accession>
<feature type="transmembrane region" description="Helical" evidence="8">
    <location>
        <begin position="71"/>
        <end position="95"/>
    </location>
</feature>
<keyword evidence="5 8" id="KW-0812">Transmembrane</keyword>
<sequence length="449" mass="49468">MNRLLSLLSVFDDFFWSYVAFILIIVLGVSFSWKSRFFQFTKFSQFCKLFRYYSQNPQERETKQGVHPLKVFFASAGGNIGIGNVVGIVTAACIGGPGALFWVWIAGIFGSIVKYSEVYLGIKFRKLDRDGVYQGGPMYFLTKAFKTPVVSVIVAILLCIYGVEIYQFSVITDSLAHCWNLPKVYPMLGLLFLVFYAIRGGLQRIGKICSIVLPFFMLLYCALSLYILVKEFHTLPHLLSTVFSSAFKGQSALGGFAGCTVATTIHQGISRAAYSGDIGIGFDSIIQSESSAKDPSTQAQLSIVGIAIDNLICTLSLLMVLASGSWSLGLENASQVVEHTLASYFPMVKFFLPTFFFVTGYTTIISYFLVGKKCAKFLYGNTGAKIYTLYGLLILPLFCFLSQNTALLIMSVSGALLLCFNLLGVFILRKEVIFPARAASLTETSLSTE</sequence>
<dbReference type="GO" id="GO:0005283">
    <property type="term" value="F:amino acid:sodium symporter activity"/>
    <property type="evidence" value="ECO:0007669"/>
    <property type="project" value="InterPro"/>
</dbReference>
<evidence type="ECO:0000256" key="3">
    <source>
        <dbReference type="ARBA" id="ARBA00022448"/>
    </source>
</evidence>
<evidence type="ECO:0000256" key="2">
    <source>
        <dbReference type="ARBA" id="ARBA00009261"/>
    </source>
</evidence>
<dbReference type="AlphaFoldDB" id="A0A0F7WQU7"/>
<evidence type="ECO:0000256" key="5">
    <source>
        <dbReference type="ARBA" id="ARBA00022692"/>
    </source>
</evidence>
<feature type="transmembrane region" description="Helical" evidence="8">
    <location>
        <begin position="15"/>
        <end position="33"/>
    </location>
</feature>
<dbReference type="Pfam" id="PF01235">
    <property type="entry name" value="Na_Ala_symp"/>
    <property type="match status" value="1"/>
</dbReference>
<keyword evidence="7 8" id="KW-0472">Membrane</keyword>
<feature type="transmembrane region" description="Helical" evidence="8">
    <location>
        <begin position="209"/>
        <end position="229"/>
    </location>
</feature>
<feature type="transmembrane region" description="Helical" evidence="8">
    <location>
        <begin position="407"/>
        <end position="428"/>
    </location>
</feature>
<dbReference type="InterPro" id="IPR001463">
    <property type="entry name" value="Na/Ala_symport"/>
</dbReference>
<dbReference type="NCBIfam" id="TIGR00835">
    <property type="entry name" value="agcS"/>
    <property type="match status" value="1"/>
</dbReference>
<keyword evidence="6 8" id="KW-1133">Transmembrane helix</keyword>
<keyword evidence="8" id="KW-0769">Symport</keyword>
<evidence type="ECO:0000256" key="6">
    <source>
        <dbReference type="ARBA" id="ARBA00022989"/>
    </source>
</evidence>
<organism evidence="9">
    <name type="scientific">Chlamydia pneumoniae</name>
    <name type="common">Chlamydophila pneumoniae</name>
    <dbReference type="NCBI Taxonomy" id="83558"/>
    <lineage>
        <taxon>Bacteria</taxon>
        <taxon>Pseudomonadati</taxon>
        <taxon>Chlamydiota</taxon>
        <taxon>Chlamydiia</taxon>
        <taxon>Chlamydiales</taxon>
        <taxon>Chlamydiaceae</taxon>
        <taxon>Chlamydia/Chlamydophila group</taxon>
        <taxon>Chlamydia</taxon>
    </lineage>
</organism>
<feature type="transmembrane region" description="Helical" evidence="8">
    <location>
        <begin position="382"/>
        <end position="401"/>
    </location>
</feature>
<name>A0A0F7WQU7_CHLPN</name>
<proteinExistence type="inferred from homology"/>
<keyword evidence="3 8" id="KW-0813">Transport</keyword>
<reference evidence="9" key="1">
    <citation type="submission" date="2015-05" db="EMBL/GenBank/DDBJ databases">
        <authorList>
            <person name="Rattei Thomas"/>
        </authorList>
    </citation>
    <scope>NUCLEOTIDE SEQUENCE</scope>
    <source>
        <strain evidence="9">DC9</strain>
    </source>
</reference>
<gene>
    <name evidence="9" type="primary">yflA</name>
    <name evidence="9" type="ORF">BN1224_DC9_BS_01330</name>
</gene>
<evidence type="ECO:0000313" key="9">
    <source>
        <dbReference type="EMBL" id="CRI42650.1"/>
    </source>
</evidence>
<dbReference type="PANTHER" id="PTHR30330">
    <property type="entry name" value="AGSS FAMILY TRANSPORTER, SODIUM-ALANINE"/>
    <property type="match status" value="1"/>
</dbReference>
<evidence type="ECO:0000256" key="1">
    <source>
        <dbReference type="ARBA" id="ARBA00004651"/>
    </source>
</evidence>
<protein>
    <submittedName>
        <fullName evidence="9">Uncharacterized transporter YflA</fullName>
    </submittedName>
</protein>